<evidence type="ECO:0000313" key="2">
    <source>
        <dbReference type="EMBL" id="KAK7079285.1"/>
    </source>
</evidence>
<protein>
    <submittedName>
        <fullName evidence="2">Uncharacterized protein</fullName>
    </submittedName>
</protein>
<feature type="compositionally biased region" description="Pro residues" evidence="1">
    <location>
        <begin position="145"/>
        <end position="167"/>
    </location>
</feature>
<proteinExistence type="predicted"/>
<dbReference type="EMBL" id="JAXCGZ010007553">
    <property type="protein sequence ID" value="KAK7079285.1"/>
    <property type="molecule type" value="Genomic_DNA"/>
</dbReference>
<dbReference type="Proteomes" id="UP001381693">
    <property type="component" value="Unassembled WGS sequence"/>
</dbReference>
<organism evidence="2 3">
    <name type="scientific">Halocaridina rubra</name>
    <name type="common">Hawaiian red shrimp</name>
    <dbReference type="NCBI Taxonomy" id="373956"/>
    <lineage>
        <taxon>Eukaryota</taxon>
        <taxon>Metazoa</taxon>
        <taxon>Ecdysozoa</taxon>
        <taxon>Arthropoda</taxon>
        <taxon>Crustacea</taxon>
        <taxon>Multicrustacea</taxon>
        <taxon>Malacostraca</taxon>
        <taxon>Eumalacostraca</taxon>
        <taxon>Eucarida</taxon>
        <taxon>Decapoda</taxon>
        <taxon>Pleocyemata</taxon>
        <taxon>Caridea</taxon>
        <taxon>Atyoidea</taxon>
        <taxon>Atyidae</taxon>
        <taxon>Halocaridina</taxon>
    </lineage>
</organism>
<dbReference type="AlphaFoldDB" id="A0AAN9ABI4"/>
<feature type="region of interest" description="Disordered" evidence="1">
    <location>
        <begin position="112"/>
        <end position="200"/>
    </location>
</feature>
<evidence type="ECO:0000256" key="1">
    <source>
        <dbReference type="SAM" id="MobiDB-lite"/>
    </source>
</evidence>
<feature type="region of interest" description="Disordered" evidence="1">
    <location>
        <begin position="1"/>
        <end position="96"/>
    </location>
</feature>
<feature type="compositionally biased region" description="Basic and acidic residues" evidence="1">
    <location>
        <begin position="12"/>
        <end position="29"/>
    </location>
</feature>
<accession>A0AAN9ABI4</accession>
<comment type="caution">
    <text evidence="2">The sequence shown here is derived from an EMBL/GenBank/DDBJ whole genome shotgun (WGS) entry which is preliminary data.</text>
</comment>
<keyword evidence="3" id="KW-1185">Reference proteome</keyword>
<feature type="compositionally biased region" description="Low complexity" evidence="1">
    <location>
        <begin position="135"/>
        <end position="144"/>
    </location>
</feature>
<evidence type="ECO:0000313" key="3">
    <source>
        <dbReference type="Proteomes" id="UP001381693"/>
    </source>
</evidence>
<reference evidence="2 3" key="1">
    <citation type="submission" date="2023-11" db="EMBL/GenBank/DDBJ databases">
        <title>Halocaridina rubra genome assembly.</title>
        <authorList>
            <person name="Smith C."/>
        </authorList>
    </citation>
    <scope>NUCLEOTIDE SEQUENCE [LARGE SCALE GENOMIC DNA]</scope>
    <source>
        <strain evidence="2">EP-1</strain>
        <tissue evidence="2">Whole</tissue>
    </source>
</reference>
<name>A0AAN9ABI4_HALRR</name>
<gene>
    <name evidence="2" type="ORF">SK128_002344</name>
</gene>
<sequence length="260" mass="28255">MGGIGCSSLLLDRTHPSPGKKEQCRDNKKASSLPNILDCGREADGNGNMKSKPGGDGTKSRRSLAPAIDLPKLRLPRLSRGSDKAKAKTTSLPKIGCKTENMVNRSHEWSEVWSGNGSDAEGICQGSGNIGSSMTPTLTSTPTTLPSPQPPPPTPHTPTTPDPPNTPATPQIPRDTLQNSWGTLAGKDPRKDSGIRSRRSSIQAQSLTILLKFRVPSEDFSQAMHLQDSPHYSQSILWHAFSGFKREAHLYHNKFFVHVY</sequence>